<keyword evidence="2" id="KW-1185">Reference proteome</keyword>
<evidence type="ECO:0008006" key="3">
    <source>
        <dbReference type="Google" id="ProtNLM"/>
    </source>
</evidence>
<comment type="caution">
    <text evidence="1">The sequence shown here is derived from an EMBL/GenBank/DDBJ whole genome shotgun (WGS) entry which is preliminary data.</text>
</comment>
<reference evidence="1 2" key="1">
    <citation type="submission" date="2024-11" db="EMBL/GenBank/DDBJ databases">
        <authorList>
            <person name="Heng Y.C."/>
            <person name="Lim A.C.H."/>
            <person name="Lee J.K.Y."/>
            <person name="Kittelmann S."/>
        </authorList>
    </citation>
    <scope>NUCLEOTIDE SEQUENCE [LARGE SCALE GENOMIC DNA]</scope>
    <source>
        <strain evidence="1 2">WILCCON 0202</strain>
    </source>
</reference>
<proteinExistence type="predicted"/>
<dbReference type="EMBL" id="JBJHZY010000005">
    <property type="protein sequence ID" value="MFL0269912.1"/>
    <property type="molecule type" value="Genomic_DNA"/>
</dbReference>
<accession>A0ABW8U1T7</accession>
<protein>
    <recommendedName>
        <fullName evidence="3">Nucleotidyltransferase family protein</fullName>
    </recommendedName>
</protein>
<organism evidence="1 2">
    <name type="scientific">Candidatus Clostridium radicumherbarum</name>
    <dbReference type="NCBI Taxonomy" id="3381662"/>
    <lineage>
        <taxon>Bacteria</taxon>
        <taxon>Bacillati</taxon>
        <taxon>Bacillota</taxon>
        <taxon>Clostridia</taxon>
        <taxon>Eubacteriales</taxon>
        <taxon>Clostridiaceae</taxon>
        <taxon>Clostridium</taxon>
    </lineage>
</organism>
<evidence type="ECO:0000313" key="1">
    <source>
        <dbReference type="EMBL" id="MFL0269912.1"/>
    </source>
</evidence>
<gene>
    <name evidence="1" type="ORF">ACJDUH_17695</name>
</gene>
<dbReference type="SUPFAM" id="SSF81301">
    <property type="entry name" value="Nucleotidyltransferase"/>
    <property type="match status" value="1"/>
</dbReference>
<name>A0ABW8U1T7_9CLOT</name>
<dbReference type="RefSeq" id="WP_406766542.1">
    <property type="nucleotide sequence ID" value="NZ_JBJHZY010000005.1"/>
</dbReference>
<sequence length="187" mass="21333">MLDTLSYIGEKFNDAGVLWATGASMVLNHYGLVDKPNDIDILVDINDIKRADEILKELGSKKPLEKGESALYSTKYFYEYIVNGIDVDIMAGFAINFDEGTYEYSFDKEAVTNAKKTNGVEIPLTSLEDWYVLYQLMPNREKKVSIIEEYLLVNGIKEPHLINRALSKELPNNIRERIELLISSQKM</sequence>
<dbReference type="Gene3D" id="3.30.460.40">
    <property type="match status" value="1"/>
</dbReference>
<dbReference type="Proteomes" id="UP001623661">
    <property type="component" value="Unassembled WGS sequence"/>
</dbReference>
<evidence type="ECO:0000313" key="2">
    <source>
        <dbReference type="Proteomes" id="UP001623661"/>
    </source>
</evidence>
<dbReference type="InterPro" id="IPR043519">
    <property type="entry name" value="NT_sf"/>
</dbReference>